<organism evidence="1 2">
    <name type="scientific">Symbiodinium necroappetens</name>
    <dbReference type="NCBI Taxonomy" id="1628268"/>
    <lineage>
        <taxon>Eukaryota</taxon>
        <taxon>Sar</taxon>
        <taxon>Alveolata</taxon>
        <taxon>Dinophyceae</taxon>
        <taxon>Suessiales</taxon>
        <taxon>Symbiodiniaceae</taxon>
        <taxon>Symbiodinium</taxon>
    </lineage>
</organism>
<proteinExistence type="predicted"/>
<comment type="caution">
    <text evidence="1">The sequence shown here is derived from an EMBL/GenBank/DDBJ whole genome shotgun (WGS) entry which is preliminary data.</text>
</comment>
<evidence type="ECO:0000313" key="1">
    <source>
        <dbReference type="EMBL" id="CAE7945313.1"/>
    </source>
</evidence>
<protein>
    <submittedName>
        <fullName evidence="1">Uncharacterized protein</fullName>
    </submittedName>
</protein>
<gene>
    <name evidence="1" type="ORF">SNEC2469_LOCUS35554</name>
</gene>
<dbReference type="OrthoDB" id="428901at2759"/>
<reference evidence="1" key="1">
    <citation type="submission" date="2021-02" db="EMBL/GenBank/DDBJ databases">
        <authorList>
            <person name="Dougan E. K."/>
            <person name="Rhodes N."/>
            <person name="Thang M."/>
            <person name="Chan C."/>
        </authorList>
    </citation>
    <scope>NUCLEOTIDE SEQUENCE</scope>
</reference>
<evidence type="ECO:0000313" key="2">
    <source>
        <dbReference type="Proteomes" id="UP000601435"/>
    </source>
</evidence>
<accession>A0A813CLL1</accession>
<name>A0A813CLL1_9DINO</name>
<dbReference type="AlphaFoldDB" id="A0A813CLL1"/>
<dbReference type="Proteomes" id="UP000601435">
    <property type="component" value="Unassembled WGS sequence"/>
</dbReference>
<keyword evidence="2" id="KW-1185">Reference proteome</keyword>
<sequence length="387" mass="41571">MAFQYQLSDLLDHTTISAPPVRLDHGWARRWVSRAGSHRVFGDGTNGSLLKNSGRLPIARAAAASSAVFGSELIDGVVAAEAEVGCEVQELSVITVAVWIGLGDQGQDFFSDAEHLLAAGLFGKPVCWTASLRGNVSPSTLGAFAHGAVHALLDDGGYSDGTGIAQAVAAGASEVVTVMNSFSTNDPACVAQLFPNSTTPLKPGVLPRNLLFACHESFSLSSSPGTSYPAWVEFPAAAAVEAAFGTFQTLQPAPGSTYLKVFAFGSFQAVTAENPYFGTHRGRTVTIHVLNIGAELRLWREQRQKPEYVIASEQGSLKARSWQHRLTQAPRFKTQPRSIGFFENFAHYASLIQEPKRSVGFCRFPPAPRLQEITLTLRAPTNKELVL</sequence>
<dbReference type="EMBL" id="CAJNJA010103462">
    <property type="protein sequence ID" value="CAE7945313.1"/>
    <property type="molecule type" value="Genomic_DNA"/>
</dbReference>